<protein>
    <submittedName>
        <fullName evidence="1">Uncharacterized protein</fullName>
    </submittedName>
</protein>
<organism evidence="1 2">
    <name type="scientific">Legionella brunensis</name>
    <dbReference type="NCBI Taxonomy" id="29422"/>
    <lineage>
        <taxon>Bacteria</taxon>
        <taxon>Pseudomonadati</taxon>
        <taxon>Pseudomonadota</taxon>
        <taxon>Gammaproteobacteria</taxon>
        <taxon>Legionellales</taxon>
        <taxon>Legionellaceae</taxon>
        <taxon>Legionella</taxon>
    </lineage>
</organism>
<dbReference type="PATRIC" id="fig|29422.6.peg.494"/>
<dbReference type="STRING" id="29422.Lbru_0473"/>
<dbReference type="AlphaFoldDB" id="A0A0W0STC8"/>
<dbReference type="EMBL" id="LNXV01000004">
    <property type="protein sequence ID" value="KTC86532.1"/>
    <property type="molecule type" value="Genomic_DNA"/>
</dbReference>
<name>A0A0W0STC8_9GAMM</name>
<gene>
    <name evidence="1" type="ORF">Lbru_0473</name>
</gene>
<evidence type="ECO:0000313" key="2">
    <source>
        <dbReference type="Proteomes" id="UP000054742"/>
    </source>
</evidence>
<accession>A0A0W0STC8</accession>
<reference evidence="1 2" key="1">
    <citation type="submission" date="2015-11" db="EMBL/GenBank/DDBJ databases">
        <title>Genomic analysis of 38 Legionella species identifies large and diverse effector repertoires.</title>
        <authorList>
            <person name="Burstein D."/>
            <person name="Amaro F."/>
            <person name="Zusman T."/>
            <person name="Lifshitz Z."/>
            <person name="Cohen O."/>
            <person name="Gilbert J.A."/>
            <person name="Pupko T."/>
            <person name="Shuman H.A."/>
            <person name="Segal G."/>
        </authorList>
    </citation>
    <scope>NUCLEOTIDE SEQUENCE [LARGE SCALE GENOMIC DNA]</scope>
    <source>
        <strain evidence="1 2">ATCC 43878</strain>
    </source>
</reference>
<dbReference type="Proteomes" id="UP000054742">
    <property type="component" value="Unassembled WGS sequence"/>
</dbReference>
<sequence length="94" mass="11259">MSRKIITHLEEFSEQNTFIRLLNRVNELKRLISVVQNLRSLHINLINMLSKNDVNFYELIIDEYQLFSIYYRSLFQASKWEGSCFAHIDPTAYN</sequence>
<keyword evidence="2" id="KW-1185">Reference proteome</keyword>
<proteinExistence type="predicted"/>
<comment type="caution">
    <text evidence="1">The sequence shown here is derived from an EMBL/GenBank/DDBJ whole genome shotgun (WGS) entry which is preliminary data.</text>
</comment>
<evidence type="ECO:0000313" key="1">
    <source>
        <dbReference type="EMBL" id="KTC86532.1"/>
    </source>
</evidence>